<dbReference type="InterPro" id="IPR019618">
    <property type="entry name" value="Spore_germination_GerPA"/>
</dbReference>
<keyword evidence="5" id="KW-1185">Reference proteome</keyword>
<dbReference type="Proteomes" id="UP000032076">
    <property type="component" value="Unassembled WGS sequence"/>
</dbReference>
<evidence type="ECO:0000313" key="2">
    <source>
        <dbReference type="EMBL" id="CEE01043.1"/>
    </source>
</evidence>
<dbReference type="GeneID" id="92960358"/>
<name>A0A090IX86_9BACI</name>
<gene>
    <name evidence="3" type="ORF">B4167_2311</name>
    <name evidence="2" type="ORF">BT1A1_1211</name>
</gene>
<dbReference type="EMBL" id="CCRF01000039">
    <property type="protein sequence ID" value="CEE01043.1"/>
    <property type="molecule type" value="Genomic_DNA"/>
</dbReference>
<proteinExistence type="inferred from homology"/>
<sequence>MPAIIGSIQLINIGGGVVNFGDTLNIAPKSNTKQNQGSGSGNIGGLSITNNGFSATNAVDPDLVDQPSGQNN</sequence>
<organism evidence="2 5">
    <name type="scientific">Caldibacillus thermoamylovorans</name>
    <dbReference type="NCBI Taxonomy" id="35841"/>
    <lineage>
        <taxon>Bacteria</taxon>
        <taxon>Bacillati</taxon>
        <taxon>Bacillota</taxon>
        <taxon>Bacilli</taxon>
        <taxon>Bacillales</taxon>
        <taxon>Bacillaceae</taxon>
        <taxon>Caldibacillus</taxon>
    </lineage>
</organism>
<dbReference type="Proteomes" id="UP000040576">
    <property type="component" value="Unassembled WGS sequence"/>
</dbReference>
<reference evidence="3 4" key="2">
    <citation type="submission" date="2015-01" db="EMBL/GenBank/DDBJ databases">
        <title>Draft Genome Sequences of Four Bacillus thermoamylovorans Strains, Isolated From Food Products.</title>
        <authorList>
            <person name="Krawcyk A.O."/>
            <person name="Berendsen E.M."/>
            <person name="Eijlander R.T."/>
            <person name="de Jong A."/>
            <person name="Wells-Bennik M."/>
            <person name="Kuipers O.P."/>
        </authorList>
    </citation>
    <scope>NUCLEOTIDE SEQUENCE [LARGE SCALE GENOMIC DNA]</scope>
    <source>
        <strain evidence="3 4">B4167</strain>
    </source>
</reference>
<dbReference type="Pfam" id="PF10676">
    <property type="entry name" value="gerPA"/>
    <property type="match status" value="1"/>
</dbReference>
<reference evidence="2 5" key="1">
    <citation type="submission" date="2014-07" db="EMBL/GenBank/DDBJ databases">
        <authorList>
            <person name="Wibberg Daniel"/>
        </authorList>
    </citation>
    <scope>NUCLEOTIDE SEQUENCE [LARGE SCALE GENOMIC DNA]</scope>
</reference>
<evidence type="ECO:0000256" key="1">
    <source>
        <dbReference type="ARBA" id="ARBA00008103"/>
    </source>
</evidence>
<dbReference type="KEGG" id="bthv:CQJ30_06475"/>
<dbReference type="eggNOG" id="ENOG503302E">
    <property type="taxonomic scope" value="Bacteria"/>
</dbReference>
<accession>A0A090IX86</accession>
<evidence type="ECO:0000313" key="3">
    <source>
        <dbReference type="EMBL" id="KIO73216.1"/>
    </source>
</evidence>
<protein>
    <submittedName>
        <fullName evidence="2">Uncharacterized protein</fullName>
    </submittedName>
</protein>
<dbReference type="STRING" id="35841.B4167_2311"/>
<dbReference type="PANTHER" id="PTHR37808">
    <property type="entry name" value="SPORE GERMINATION PROTEIN-LIKE PROTEIN YDZR-RELATED"/>
    <property type="match status" value="1"/>
</dbReference>
<evidence type="ECO:0000313" key="5">
    <source>
        <dbReference type="Proteomes" id="UP000040576"/>
    </source>
</evidence>
<dbReference type="PATRIC" id="fig|35841.6.peg.3079"/>
<evidence type="ECO:0000313" key="4">
    <source>
        <dbReference type="Proteomes" id="UP000032076"/>
    </source>
</evidence>
<dbReference type="EMBL" id="JXLU01000055">
    <property type="protein sequence ID" value="KIO73216.1"/>
    <property type="molecule type" value="Genomic_DNA"/>
</dbReference>
<dbReference type="AlphaFoldDB" id="A0A090IX86"/>
<dbReference type="OrthoDB" id="2382149at2"/>
<comment type="similarity">
    <text evidence="1">Belongs to the GerPA/GerPF family.</text>
</comment>
<dbReference type="RefSeq" id="WP_034769082.1">
    <property type="nucleotide sequence ID" value="NZ_CCRF01000039.1"/>
</dbReference>
<dbReference type="PANTHER" id="PTHR37808:SF1">
    <property type="entry name" value="SPORE GERMINATION PROTEIN-LIKE PROTEIN YDZR"/>
    <property type="match status" value="1"/>
</dbReference>